<dbReference type="AlphaFoldDB" id="A0A3B1BVQ9"/>
<reference evidence="1" key="1">
    <citation type="submission" date="2018-06" db="EMBL/GenBank/DDBJ databases">
        <authorList>
            <person name="Zhirakovskaya E."/>
        </authorList>
    </citation>
    <scope>NUCLEOTIDE SEQUENCE</scope>
</reference>
<proteinExistence type="predicted"/>
<name>A0A3B1BVQ9_9ZZZZ</name>
<evidence type="ECO:0000313" key="1">
    <source>
        <dbReference type="EMBL" id="VAX15974.1"/>
    </source>
</evidence>
<accession>A0A3B1BVQ9</accession>
<protein>
    <submittedName>
        <fullName evidence="1">Uncharacterized protein</fullName>
    </submittedName>
</protein>
<gene>
    <name evidence="1" type="ORF">MNBD_IGNAVI01-884</name>
</gene>
<sequence length="77" mass="8920">MDTEIQIQSIGRICKATTRRRYFYVVGMERMLKEGIKYSGRSYTLDSKLSTKTINSQSYRGILKGKTAIKLFKSYPN</sequence>
<organism evidence="1">
    <name type="scientific">hydrothermal vent metagenome</name>
    <dbReference type="NCBI Taxonomy" id="652676"/>
    <lineage>
        <taxon>unclassified sequences</taxon>
        <taxon>metagenomes</taxon>
        <taxon>ecological metagenomes</taxon>
    </lineage>
</organism>
<dbReference type="EMBL" id="UOGD01000040">
    <property type="protein sequence ID" value="VAX15974.1"/>
    <property type="molecule type" value="Genomic_DNA"/>
</dbReference>